<dbReference type="InterPro" id="IPR003721">
    <property type="entry name" value="Pantoate_ligase"/>
</dbReference>
<evidence type="ECO:0000313" key="10">
    <source>
        <dbReference type="EMBL" id="CAB4739438.1"/>
    </source>
</evidence>
<sequence>MKVISSVAELSRAVNAPIAFVPTMGALHAGHQSLITKARKISENVLVSVYVNPLQFESDEDLERYPRSPEVDEELAAAAGATILWRPSQNDLYPNGVAKISAGAIGGIYEGKRAGHFDGVLTVVNALFLKVEPTWAIFGEKDLQQLFLIRKMTNELHPTINIISSETIRDNSGLALSSRNARLSESEKQKAAIIFKSLIAARSAKNLTDMKREMLAALASQPEITLDYAEIIDGETFENAVADTQNKRAIIAGWINGIRLIDNMPMQENQAESNLAAL</sequence>
<dbReference type="NCBIfam" id="TIGR00125">
    <property type="entry name" value="cyt_tran_rel"/>
    <property type="match status" value="1"/>
</dbReference>
<gene>
    <name evidence="9" type="ORF">UFOPK2312_00010</name>
    <name evidence="10" type="ORF">UFOPK2802_00452</name>
    <name evidence="11" type="ORF">UFOPK3783_00372</name>
    <name evidence="12" type="ORF">UFOPK4355_00346</name>
</gene>
<keyword evidence="4" id="KW-0436">Ligase</keyword>
<dbReference type="InterPro" id="IPR042176">
    <property type="entry name" value="Pantoate_ligase_C"/>
</dbReference>
<keyword evidence="5" id="KW-0566">Pantothenate biosynthesis</keyword>
<dbReference type="Pfam" id="PF02569">
    <property type="entry name" value="Pantoate_ligase"/>
    <property type="match status" value="1"/>
</dbReference>
<evidence type="ECO:0000256" key="5">
    <source>
        <dbReference type="ARBA" id="ARBA00022655"/>
    </source>
</evidence>
<dbReference type="GO" id="GO:0005829">
    <property type="term" value="C:cytosol"/>
    <property type="evidence" value="ECO:0007669"/>
    <property type="project" value="TreeGrafter"/>
</dbReference>
<dbReference type="PANTHER" id="PTHR21299:SF1">
    <property type="entry name" value="PANTOATE--BETA-ALANINE LIGASE"/>
    <property type="match status" value="1"/>
</dbReference>
<comment type="pathway">
    <text evidence="1">Cofactor biosynthesis; (R)-pantothenate biosynthesis; (R)-pantothenate from (R)-pantoate and beta-alanine: step 1/1.</text>
</comment>
<evidence type="ECO:0000313" key="9">
    <source>
        <dbReference type="EMBL" id="CAB4661386.1"/>
    </source>
</evidence>
<dbReference type="NCBIfam" id="TIGR00018">
    <property type="entry name" value="panC"/>
    <property type="match status" value="1"/>
</dbReference>
<evidence type="ECO:0000313" key="12">
    <source>
        <dbReference type="EMBL" id="CAB5061364.1"/>
    </source>
</evidence>
<protein>
    <recommendedName>
        <fullName evidence="3">pantoate--beta-alanine ligase (AMP-forming)</fullName>
        <ecNumber evidence="3">6.3.2.1</ecNumber>
    </recommendedName>
</protein>
<evidence type="ECO:0000256" key="3">
    <source>
        <dbReference type="ARBA" id="ARBA00012219"/>
    </source>
</evidence>
<evidence type="ECO:0000256" key="6">
    <source>
        <dbReference type="ARBA" id="ARBA00022741"/>
    </source>
</evidence>
<evidence type="ECO:0000256" key="7">
    <source>
        <dbReference type="ARBA" id="ARBA00022840"/>
    </source>
</evidence>
<dbReference type="EMBL" id="CAFBQT010000026">
    <property type="protein sequence ID" value="CAB5061364.1"/>
    <property type="molecule type" value="Genomic_DNA"/>
</dbReference>
<dbReference type="EMBL" id="CAEZWY010000001">
    <property type="protein sequence ID" value="CAB4661386.1"/>
    <property type="molecule type" value="Genomic_DNA"/>
</dbReference>
<dbReference type="Gene3D" id="3.30.1300.10">
    <property type="entry name" value="Pantoate-beta-alanine ligase, C-terminal domain"/>
    <property type="match status" value="1"/>
</dbReference>
<dbReference type="GO" id="GO:0005524">
    <property type="term" value="F:ATP binding"/>
    <property type="evidence" value="ECO:0007669"/>
    <property type="project" value="UniProtKB-KW"/>
</dbReference>
<evidence type="ECO:0000256" key="4">
    <source>
        <dbReference type="ARBA" id="ARBA00022598"/>
    </source>
</evidence>
<dbReference type="EC" id="6.3.2.1" evidence="3"/>
<keyword evidence="7" id="KW-0067">ATP-binding</keyword>
<dbReference type="GO" id="GO:0015940">
    <property type="term" value="P:pantothenate biosynthetic process"/>
    <property type="evidence" value="ECO:0007669"/>
    <property type="project" value="UniProtKB-UniPathway"/>
</dbReference>
<evidence type="ECO:0000256" key="2">
    <source>
        <dbReference type="ARBA" id="ARBA00009256"/>
    </source>
</evidence>
<comment type="similarity">
    <text evidence="2">Belongs to the pantothenate synthetase family.</text>
</comment>
<accession>A0A6J6LI80</accession>
<proteinExistence type="inferred from homology"/>
<comment type="catalytic activity">
    <reaction evidence="8">
        <text>(R)-pantoate + beta-alanine + ATP = (R)-pantothenate + AMP + diphosphate + H(+)</text>
        <dbReference type="Rhea" id="RHEA:10912"/>
        <dbReference type="ChEBI" id="CHEBI:15378"/>
        <dbReference type="ChEBI" id="CHEBI:15980"/>
        <dbReference type="ChEBI" id="CHEBI:29032"/>
        <dbReference type="ChEBI" id="CHEBI:30616"/>
        <dbReference type="ChEBI" id="CHEBI:33019"/>
        <dbReference type="ChEBI" id="CHEBI:57966"/>
        <dbReference type="ChEBI" id="CHEBI:456215"/>
        <dbReference type="EC" id="6.3.2.1"/>
    </reaction>
</comment>
<dbReference type="PANTHER" id="PTHR21299">
    <property type="entry name" value="CYTIDYLATE KINASE/PANTOATE-BETA-ALANINE LIGASE"/>
    <property type="match status" value="1"/>
</dbReference>
<dbReference type="Gene3D" id="3.40.50.620">
    <property type="entry name" value="HUPs"/>
    <property type="match status" value="1"/>
</dbReference>
<evidence type="ECO:0000256" key="8">
    <source>
        <dbReference type="ARBA" id="ARBA00048258"/>
    </source>
</evidence>
<dbReference type="GO" id="GO:0004592">
    <property type="term" value="F:pantoate-beta-alanine ligase activity"/>
    <property type="evidence" value="ECO:0007669"/>
    <property type="project" value="UniProtKB-EC"/>
</dbReference>
<keyword evidence="6" id="KW-0547">Nucleotide-binding</keyword>
<dbReference type="EMBL" id="CAFBNI010000024">
    <property type="protein sequence ID" value="CAB4941859.1"/>
    <property type="molecule type" value="Genomic_DNA"/>
</dbReference>
<dbReference type="SUPFAM" id="SSF52374">
    <property type="entry name" value="Nucleotidylyl transferase"/>
    <property type="match status" value="1"/>
</dbReference>
<evidence type="ECO:0000313" key="11">
    <source>
        <dbReference type="EMBL" id="CAB4941859.1"/>
    </source>
</evidence>
<dbReference type="EMBL" id="CAEZYX010000030">
    <property type="protein sequence ID" value="CAB4739438.1"/>
    <property type="molecule type" value="Genomic_DNA"/>
</dbReference>
<dbReference type="UniPathway" id="UPA00028">
    <property type="reaction ID" value="UER00005"/>
</dbReference>
<dbReference type="AlphaFoldDB" id="A0A6J6LI80"/>
<reference evidence="9" key="1">
    <citation type="submission" date="2020-05" db="EMBL/GenBank/DDBJ databases">
        <authorList>
            <person name="Chiriac C."/>
            <person name="Salcher M."/>
            <person name="Ghai R."/>
            <person name="Kavagutti S V."/>
        </authorList>
    </citation>
    <scope>NUCLEOTIDE SEQUENCE</scope>
</reference>
<name>A0A6J6LI80_9ZZZZ</name>
<dbReference type="HAMAP" id="MF_00158">
    <property type="entry name" value="PanC"/>
    <property type="match status" value="1"/>
</dbReference>
<evidence type="ECO:0000256" key="1">
    <source>
        <dbReference type="ARBA" id="ARBA00004990"/>
    </source>
</evidence>
<organism evidence="9">
    <name type="scientific">freshwater metagenome</name>
    <dbReference type="NCBI Taxonomy" id="449393"/>
    <lineage>
        <taxon>unclassified sequences</taxon>
        <taxon>metagenomes</taxon>
        <taxon>ecological metagenomes</taxon>
    </lineage>
</organism>
<dbReference type="InterPro" id="IPR014729">
    <property type="entry name" value="Rossmann-like_a/b/a_fold"/>
</dbReference>
<dbReference type="InterPro" id="IPR004821">
    <property type="entry name" value="Cyt_trans-like"/>
</dbReference>